<accession>A0A5B7F576</accession>
<sequence length="25" mass="3085">MNRKKCHGTEEVNTKRIQFFFMTHT</sequence>
<name>A0A5B7F576_PORTR</name>
<gene>
    <name evidence="1" type="ORF">E2C01_033996</name>
</gene>
<organism evidence="1 2">
    <name type="scientific">Portunus trituberculatus</name>
    <name type="common">Swimming crab</name>
    <name type="synonym">Neptunus trituberculatus</name>
    <dbReference type="NCBI Taxonomy" id="210409"/>
    <lineage>
        <taxon>Eukaryota</taxon>
        <taxon>Metazoa</taxon>
        <taxon>Ecdysozoa</taxon>
        <taxon>Arthropoda</taxon>
        <taxon>Crustacea</taxon>
        <taxon>Multicrustacea</taxon>
        <taxon>Malacostraca</taxon>
        <taxon>Eumalacostraca</taxon>
        <taxon>Eucarida</taxon>
        <taxon>Decapoda</taxon>
        <taxon>Pleocyemata</taxon>
        <taxon>Brachyura</taxon>
        <taxon>Eubrachyura</taxon>
        <taxon>Portunoidea</taxon>
        <taxon>Portunidae</taxon>
        <taxon>Portuninae</taxon>
        <taxon>Portunus</taxon>
    </lineage>
</organism>
<evidence type="ECO:0000313" key="2">
    <source>
        <dbReference type="Proteomes" id="UP000324222"/>
    </source>
</evidence>
<protein>
    <submittedName>
        <fullName evidence="1">Uncharacterized protein</fullName>
    </submittedName>
</protein>
<dbReference type="Proteomes" id="UP000324222">
    <property type="component" value="Unassembled WGS sequence"/>
</dbReference>
<dbReference type="AlphaFoldDB" id="A0A5B7F576"/>
<evidence type="ECO:0000313" key="1">
    <source>
        <dbReference type="EMBL" id="MPC40439.1"/>
    </source>
</evidence>
<dbReference type="EMBL" id="VSRR010004692">
    <property type="protein sequence ID" value="MPC40439.1"/>
    <property type="molecule type" value="Genomic_DNA"/>
</dbReference>
<proteinExistence type="predicted"/>
<comment type="caution">
    <text evidence="1">The sequence shown here is derived from an EMBL/GenBank/DDBJ whole genome shotgun (WGS) entry which is preliminary data.</text>
</comment>
<reference evidence="1 2" key="1">
    <citation type="submission" date="2019-05" db="EMBL/GenBank/DDBJ databases">
        <title>Another draft genome of Portunus trituberculatus and its Hox gene families provides insights of decapod evolution.</title>
        <authorList>
            <person name="Jeong J.-H."/>
            <person name="Song I."/>
            <person name="Kim S."/>
            <person name="Choi T."/>
            <person name="Kim D."/>
            <person name="Ryu S."/>
            <person name="Kim W."/>
        </authorList>
    </citation>
    <scope>NUCLEOTIDE SEQUENCE [LARGE SCALE GENOMIC DNA]</scope>
    <source>
        <tissue evidence="1">Muscle</tissue>
    </source>
</reference>
<keyword evidence="2" id="KW-1185">Reference proteome</keyword>